<dbReference type="Pfam" id="PF09174">
    <property type="entry name" value="Maf1"/>
    <property type="match status" value="2"/>
</dbReference>
<dbReference type="RefSeq" id="XP_052945317.1">
    <property type="nucleotide sequence ID" value="XM_053092844.1"/>
</dbReference>
<feature type="region of interest" description="Disordered" evidence="1">
    <location>
        <begin position="133"/>
        <end position="158"/>
    </location>
</feature>
<sequence>MKFMHYPALDNLSSALSTSPAPETKINVRFEVYSIKPIREERKMFKEMEEAYMSGQEEMEEMSFSPEMKEAGLSSCFGRLDEKESRKVHFQLVSTLNAAFPDHDFSSLRPDQFTREPNAAVVLGHLGGSLLGQGAAPMGPPSSSPLLHPLSSSPSGAGQFPFKAEHNRALQEAIDLDACEVYSWFPSPEYDPHAEADDGELSEDGFEQEEEALDESLEMDIDENETEASWGNAGMELDTEPMLGGGVMETRSRSKGRRLGGMEAAMLPPALPKRSSEEDGRRGGGLLWSTNYFFYNKRQKRILFLTCWCRKRTPFLLSPLPAESDFPAPISSSLSYTSPTAMSTLAHRTRARSRTKPLGRPAKKPSHISFTLAQTPVRDDADIDMTSLIPIRGMETPRNTTTRLASSAPAVPGFLSSPSGHGALAKMSAGGYKPRTPARVLINAARMSEMSTNNTTGHGTEGDKTRKQRSESASSPGANLLQAGMTNAQGAGAVKGKRSKV</sequence>
<comment type="caution">
    <text evidence="2">The sequence shown here is derived from an EMBL/GenBank/DDBJ whole genome shotgun (WGS) entry which is preliminary data.</text>
</comment>
<keyword evidence="3" id="KW-1185">Reference proteome</keyword>
<dbReference type="GO" id="GO:0005634">
    <property type="term" value="C:nucleus"/>
    <property type="evidence" value="ECO:0007669"/>
    <property type="project" value="TreeGrafter"/>
</dbReference>
<organism evidence="2 3">
    <name type="scientific">Dioszegia hungarica</name>
    <dbReference type="NCBI Taxonomy" id="4972"/>
    <lineage>
        <taxon>Eukaryota</taxon>
        <taxon>Fungi</taxon>
        <taxon>Dikarya</taxon>
        <taxon>Basidiomycota</taxon>
        <taxon>Agaricomycotina</taxon>
        <taxon>Tremellomycetes</taxon>
        <taxon>Tremellales</taxon>
        <taxon>Bulleribasidiaceae</taxon>
        <taxon>Dioszegia</taxon>
    </lineage>
</organism>
<dbReference type="Proteomes" id="UP001164286">
    <property type="component" value="Unassembled WGS sequence"/>
</dbReference>
<feature type="compositionally biased region" description="Basic residues" evidence="1">
    <location>
        <begin position="347"/>
        <end position="365"/>
    </location>
</feature>
<gene>
    <name evidence="2" type="ORF">MKK02DRAFT_44230</name>
</gene>
<accession>A0AA38H849</accession>
<feature type="compositionally biased region" description="Acidic residues" evidence="1">
    <location>
        <begin position="197"/>
        <end position="214"/>
    </location>
</feature>
<dbReference type="GO" id="GO:0016480">
    <property type="term" value="P:negative regulation of transcription by RNA polymerase III"/>
    <property type="evidence" value="ECO:0007669"/>
    <property type="project" value="InterPro"/>
</dbReference>
<feature type="region of interest" description="Disordered" evidence="1">
    <location>
        <begin position="448"/>
        <end position="501"/>
    </location>
</feature>
<feature type="region of interest" description="Disordered" evidence="1">
    <location>
        <begin position="189"/>
        <end position="214"/>
    </location>
</feature>
<name>A0AA38H849_9TREE</name>
<protein>
    <submittedName>
        <fullName evidence="2">Negative regulation of transcription from Pol III promoter-related protein</fullName>
    </submittedName>
</protein>
<reference evidence="2" key="1">
    <citation type="journal article" date="2022" name="G3 (Bethesda)">
        <title>High quality genome of the basidiomycete yeast Dioszegia hungarica PDD-24b-2 isolated from cloud water.</title>
        <authorList>
            <person name="Jarrige D."/>
            <person name="Haridas S."/>
            <person name="Bleykasten-Grosshans C."/>
            <person name="Joly M."/>
            <person name="Nadalig T."/>
            <person name="Sancelme M."/>
            <person name="Vuilleumier S."/>
            <person name="Grigoriev I.V."/>
            <person name="Amato P."/>
            <person name="Bringel F."/>
        </authorList>
    </citation>
    <scope>NUCLEOTIDE SEQUENCE</scope>
    <source>
        <strain evidence="2">PDD-24b-2</strain>
    </source>
</reference>
<dbReference type="AlphaFoldDB" id="A0AA38H849"/>
<dbReference type="PANTHER" id="PTHR22504:SF0">
    <property type="entry name" value="REPRESSOR OF RNA POLYMERASE III TRANSCRIPTION MAF1 HOMOLOG"/>
    <property type="match status" value="1"/>
</dbReference>
<feature type="compositionally biased region" description="Low complexity" evidence="1">
    <location>
        <begin position="144"/>
        <end position="155"/>
    </location>
</feature>
<evidence type="ECO:0000313" key="3">
    <source>
        <dbReference type="Proteomes" id="UP001164286"/>
    </source>
</evidence>
<evidence type="ECO:0000256" key="1">
    <source>
        <dbReference type="SAM" id="MobiDB-lite"/>
    </source>
</evidence>
<dbReference type="GeneID" id="77732049"/>
<proteinExistence type="predicted"/>
<feature type="compositionally biased region" description="Basic and acidic residues" evidence="1">
    <location>
        <begin position="460"/>
        <end position="470"/>
    </location>
</feature>
<evidence type="ECO:0000313" key="2">
    <source>
        <dbReference type="EMBL" id="KAI9635540.1"/>
    </source>
</evidence>
<dbReference type="Gene3D" id="3.40.1000.50">
    <property type="entry name" value="Repressor of RNA polymerase III transcription Maf1"/>
    <property type="match status" value="2"/>
</dbReference>
<dbReference type="GO" id="GO:0000994">
    <property type="term" value="F:RNA polymerase III core binding"/>
    <property type="evidence" value="ECO:0007669"/>
    <property type="project" value="TreeGrafter"/>
</dbReference>
<dbReference type="EMBL" id="JAKWFO010000005">
    <property type="protein sequence ID" value="KAI9635540.1"/>
    <property type="molecule type" value="Genomic_DNA"/>
</dbReference>
<feature type="compositionally biased region" description="Polar residues" evidence="1">
    <location>
        <begin position="449"/>
        <end position="458"/>
    </location>
</feature>
<dbReference type="PANTHER" id="PTHR22504">
    <property type="entry name" value="REPRESSOR OF RNA POLYMERASE III TRANSCRIPTION MAF1"/>
    <property type="match status" value="1"/>
</dbReference>
<dbReference type="InterPro" id="IPR015257">
    <property type="entry name" value="Maf1"/>
</dbReference>
<dbReference type="InterPro" id="IPR038564">
    <property type="entry name" value="Maf1_sf"/>
</dbReference>
<feature type="region of interest" description="Disordered" evidence="1">
    <location>
        <begin position="341"/>
        <end position="365"/>
    </location>
</feature>